<evidence type="ECO:0000256" key="1">
    <source>
        <dbReference type="SAM" id="Coils"/>
    </source>
</evidence>
<gene>
    <name evidence="2" type="ORF">TPC1_17377</name>
</gene>
<reference evidence="2" key="1">
    <citation type="submission" date="2015-07" db="EMBL/GenBank/DDBJ databases">
        <title>Adaptation to a free-living lifestyle via gene acquisitions in the diplomonad Trepomonas sp. PC1.</title>
        <authorList>
            <person name="Xu F."/>
            <person name="Jerlstrom-Hultqvist J."/>
            <person name="Kolisko M."/>
            <person name="Simpson A.G.B."/>
            <person name="Roger A.J."/>
            <person name="Svard S.G."/>
            <person name="Andersson J.O."/>
        </authorList>
    </citation>
    <scope>NUCLEOTIDE SEQUENCE</scope>
    <source>
        <strain evidence="2">PC1</strain>
    </source>
</reference>
<keyword evidence="1" id="KW-0175">Coiled coil</keyword>
<evidence type="ECO:0000313" key="2">
    <source>
        <dbReference type="EMBL" id="JAP91100.1"/>
    </source>
</evidence>
<accession>A0A146K2H1</accession>
<name>A0A146K2H1_9EUKA</name>
<sequence length="420" mass="49498">ITPTPVTYKQPERYCPVQRQIIDVRVYEEQKLLYSSVATKYLQMEKNNELQDDKKMAKHSYLKIERSYLQFPIPRLPISFINQIQQQNIKQKFLDYVEKIPHQFRPSTNEQTEDFSFYSKLDGQIPTVLTLCPDFPKFFHELCLEYMTTFQPVDQVQKDVTELYENADEEVRNTREMPSNTIAAINFFRFLLQIPYIPPYSVSAKPVLKLFDYDNNSYLTRTLKQMLRVQSLQDMFASSLSRRWERDPDQIDADLSPEQYKSSVDRLQSYVFQFVKLAFNTKIISNQMFGTAVSLLFGSQSYSFEESRPFLTKKDGLLRWFLSKNDVFDPIFKNGCSFKIQSAIDFYLAKFEDDFEDFEALNRELFLVLSFAVKLFDCKVAKEKKIAVQVKKKLQKSLQTLKEKCDDGNARQCNQLEKVL</sequence>
<feature type="non-terminal residue" evidence="2">
    <location>
        <position position="420"/>
    </location>
</feature>
<feature type="coiled-coil region" evidence="1">
    <location>
        <begin position="384"/>
        <end position="411"/>
    </location>
</feature>
<protein>
    <submittedName>
        <fullName evidence="2">Uncharacterized protein</fullName>
    </submittedName>
</protein>
<dbReference type="EMBL" id="GDID01005506">
    <property type="protein sequence ID" value="JAP91100.1"/>
    <property type="molecule type" value="Transcribed_RNA"/>
</dbReference>
<dbReference type="AlphaFoldDB" id="A0A146K2H1"/>
<feature type="non-terminal residue" evidence="2">
    <location>
        <position position="1"/>
    </location>
</feature>
<proteinExistence type="predicted"/>
<organism evidence="2">
    <name type="scientific">Trepomonas sp. PC1</name>
    <dbReference type="NCBI Taxonomy" id="1076344"/>
    <lineage>
        <taxon>Eukaryota</taxon>
        <taxon>Metamonada</taxon>
        <taxon>Diplomonadida</taxon>
        <taxon>Hexamitidae</taxon>
        <taxon>Hexamitinae</taxon>
        <taxon>Trepomonas</taxon>
    </lineage>
</organism>